<dbReference type="InterPro" id="IPR028909">
    <property type="entry name" value="bL21-like"/>
</dbReference>
<keyword evidence="4 5" id="KW-0694">RNA-binding</keyword>
<comment type="caution">
    <text evidence="6">The sequence shown here is derived from an EMBL/GenBank/DDBJ whole genome shotgun (WGS) entry which is preliminary data.</text>
</comment>
<gene>
    <name evidence="4 6" type="primary">rplU</name>
    <name evidence="6" type="ORF">I0Q91_02665</name>
</gene>
<comment type="similarity">
    <text evidence="1 4 5">Belongs to the bacterial ribosomal protein bL21 family.</text>
</comment>
<evidence type="ECO:0000256" key="3">
    <source>
        <dbReference type="ARBA" id="ARBA00023274"/>
    </source>
</evidence>
<dbReference type="NCBIfam" id="TIGR00061">
    <property type="entry name" value="L21"/>
    <property type="match status" value="1"/>
</dbReference>
<name>A0A931F9I3_9FIRM</name>
<organism evidence="6 7">
    <name type="scientific">Halonatronomonas betaini</name>
    <dbReference type="NCBI Taxonomy" id="2778430"/>
    <lineage>
        <taxon>Bacteria</taxon>
        <taxon>Bacillati</taxon>
        <taxon>Bacillota</taxon>
        <taxon>Clostridia</taxon>
        <taxon>Halanaerobiales</taxon>
        <taxon>Halarsenatibacteraceae</taxon>
        <taxon>Halonatronomonas</taxon>
    </lineage>
</organism>
<protein>
    <recommendedName>
        <fullName evidence="4">Large ribosomal subunit protein bL21</fullName>
    </recommendedName>
</protein>
<dbReference type="GO" id="GO:1990904">
    <property type="term" value="C:ribonucleoprotein complex"/>
    <property type="evidence" value="ECO:0007669"/>
    <property type="project" value="UniProtKB-KW"/>
</dbReference>
<keyword evidence="2 4" id="KW-0689">Ribosomal protein</keyword>
<dbReference type="GO" id="GO:0005737">
    <property type="term" value="C:cytoplasm"/>
    <property type="evidence" value="ECO:0007669"/>
    <property type="project" value="UniProtKB-ARBA"/>
</dbReference>
<dbReference type="Pfam" id="PF00829">
    <property type="entry name" value="Ribosomal_L21p"/>
    <property type="match status" value="1"/>
</dbReference>
<dbReference type="RefSeq" id="WP_270452708.1">
    <property type="nucleotide sequence ID" value="NZ_JADPIE010000001.1"/>
</dbReference>
<comment type="function">
    <text evidence="4 5">This protein binds to 23S rRNA in the presence of protein L20.</text>
</comment>
<dbReference type="GO" id="GO:0006412">
    <property type="term" value="P:translation"/>
    <property type="evidence" value="ECO:0007669"/>
    <property type="project" value="UniProtKB-UniRule"/>
</dbReference>
<sequence length="103" mass="11654">MYAIIKTGGKQYRVNEGDILKVEKLTTPEGEKLDIDQVLAISNDEGLNVGQPYLENAKVEATVLEHGKNKKVTVFKYKPKSRQRTKTGHRQPFTRIRIDSING</sequence>
<dbReference type="HAMAP" id="MF_01363">
    <property type="entry name" value="Ribosomal_bL21"/>
    <property type="match status" value="1"/>
</dbReference>
<dbReference type="EMBL" id="JADPIE010000001">
    <property type="protein sequence ID" value="MBF8435972.1"/>
    <property type="molecule type" value="Genomic_DNA"/>
</dbReference>
<dbReference type="PANTHER" id="PTHR21349">
    <property type="entry name" value="50S RIBOSOMAL PROTEIN L21"/>
    <property type="match status" value="1"/>
</dbReference>
<dbReference type="InterPro" id="IPR001787">
    <property type="entry name" value="Ribosomal_bL21"/>
</dbReference>
<reference evidence="6" key="1">
    <citation type="submission" date="2020-11" db="EMBL/GenBank/DDBJ databases">
        <title>Halonatronomonas betainensis gen. nov., sp. nov. a novel haloalkaliphilic representative of the family Halanaerobiacae capable of betaine degradation.</title>
        <authorList>
            <person name="Boltyanskaya Y."/>
            <person name="Kevbrin V."/>
            <person name="Detkova E."/>
            <person name="Grouzdev D.S."/>
            <person name="Koziaeva V."/>
            <person name="Zhilina T."/>
        </authorList>
    </citation>
    <scope>NUCLEOTIDE SEQUENCE</scope>
    <source>
        <strain evidence="6">Z-7014</strain>
    </source>
</reference>
<keyword evidence="3 4" id="KW-0687">Ribonucleoprotein</keyword>
<dbReference type="PANTHER" id="PTHR21349:SF0">
    <property type="entry name" value="LARGE RIBOSOMAL SUBUNIT PROTEIN BL21M"/>
    <property type="match status" value="1"/>
</dbReference>
<keyword evidence="4 5" id="KW-0699">rRNA-binding</keyword>
<evidence type="ECO:0000313" key="7">
    <source>
        <dbReference type="Proteomes" id="UP000621436"/>
    </source>
</evidence>
<dbReference type="InterPro" id="IPR036164">
    <property type="entry name" value="bL21-like_sf"/>
</dbReference>
<evidence type="ECO:0000313" key="6">
    <source>
        <dbReference type="EMBL" id="MBF8435972.1"/>
    </source>
</evidence>
<keyword evidence="7" id="KW-1185">Reference proteome</keyword>
<dbReference type="GO" id="GO:0005840">
    <property type="term" value="C:ribosome"/>
    <property type="evidence" value="ECO:0007669"/>
    <property type="project" value="UniProtKB-KW"/>
</dbReference>
<evidence type="ECO:0000256" key="2">
    <source>
        <dbReference type="ARBA" id="ARBA00022980"/>
    </source>
</evidence>
<dbReference type="AlphaFoldDB" id="A0A931F9I3"/>
<proteinExistence type="inferred from homology"/>
<dbReference type="SUPFAM" id="SSF141091">
    <property type="entry name" value="L21p-like"/>
    <property type="match status" value="1"/>
</dbReference>
<evidence type="ECO:0000256" key="4">
    <source>
        <dbReference type="HAMAP-Rule" id="MF_01363"/>
    </source>
</evidence>
<evidence type="ECO:0000256" key="1">
    <source>
        <dbReference type="ARBA" id="ARBA00008563"/>
    </source>
</evidence>
<comment type="subunit">
    <text evidence="4">Part of the 50S ribosomal subunit. Contacts protein L20.</text>
</comment>
<evidence type="ECO:0000256" key="5">
    <source>
        <dbReference type="RuleBase" id="RU000562"/>
    </source>
</evidence>
<accession>A0A931F9I3</accession>
<dbReference type="GO" id="GO:0019843">
    <property type="term" value="F:rRNA binding"/>
    <property type="evidence" value="ECO:0007669"/>
    <property type="project" value="UniProtKB-UniRule"/>
</dbReference>
<dbReference type="Proteomes" id="UP000621436">
    <property type="component" value="Unassembled WGS sequence"/>
</dbReference>
<dbReference type="GO" id="GO:0003735">
    <property type="term" value="F:structural constituent of ribosome"/>
    <property type="evidence" value="ECO:0007669"/>
    <property type="project" value="InterPro"/>
</dbReference>